<dbReference type="InterPro" id="IPR036397">
    <property type="entry name" value="RNaseH_sf"/>
</dbReference>
<dbReference type="GO" id="GO:0015074">
    <property type="term" value="P:DNA integration"/>
    <property type="evidence" value="ECO:0007669"/>
    <property type="project" value="InterPro"/>
</dbReference>
<dbReference type="InterPro" id="IPR050900">
    <property type="entry name" value="Transposase_IS3/IS150/IS904"/>
</dbReference>
<comment type="caution">
    <text evidence="3">The sequence shown here is derived from an EMBL/GenBank/DDBJ whole genome shotgun (WGS) entry which is preliminary data.</text>
</comment>
<evidence type="ECO:0000313" key="4">
    <source>
        <dbReference type="Proteomes" id="UP000003561"/>
    </source>
</evidence>
<dbReference type="InterPro" id="IPR012337">
    <property type="entry name" value="RNaseH-like_sf"/>
</dbReference>
<dbReference type="eggNOG" id="COG2801">
    <property type="taxonomic scope" value="Bacteria"/>
</dbReference>
<dbReference type="Pfam" id="PF13276">
    <property type="entry name" value="HTH_21"/>
    <property type="match status" value="1"/>
</dbReference>
<dbReference type="InterPro" id="IPR025948">
    <property type="entry name" value="HTH-like_dom"/>
</dbReference>
<organism evidence="3 4">
    <name type="scientific">Roseburia inulinivorans DSM 16841</name>
    <dbReference type="NCBI Taxonomy" id="622312"/>
    <lineage>
        <taxon>Bacteria</taxon>
        <taxon>Bacillati</taxon>
        <taxon>Bacillota</taxon>
        <taxon>Clostridia</taxon>
        <taxon>Lachnospirales</taxon>
        <taxon>Lachnospiraceae</taxon>
        <taxon>Roseburia</taxon>
    </lineage>
</organism>
<dbReference type="AlphaFoldDB" id="C0FUB4"/>
<feature type="domain" description="Integrase catalytic" evidence="2">
    <location>
        <begin position="138"/>
        <end position="294"/>
    </location>
</feature>
<evidence type="ECO:0000259" key="2">
    <source>
        <dbReference type="PROSITE" id="PS50994"/>
    </source>
</evidence>
<evidence type="ECO:0000313" key="3">
    <source>
        <dbReference type="EMBL" id="EEG93815.1"/>
    </source>
</evidence>
<sequence>MKIPAHAKYQIIYDTMQKNDNLLNVAAMCEIAGVSRSGYYHYLSTEDQRMEREEQDRQDFLLILKAYQYRGYHKGARSIYMRLLHMEPPIVMNIKKIRRLMKKYNLQCPIRKANPYRRMAKAMATAYTAPNIVNREFEEHGPRKILLTDITYIINGKAPRCYMSTIIDACTKELLSWVLSESLEIDFVLETVKQLIEKHGTDLSTETLIHSDQGSHYTSIKFIQLLKDNELRQSMSRRANCWDNAPQESFFGHMKDELDLSECHGYEEILNAVRDWTEYYNTERYQWDLARLSP</sequence>
<proteinExistence type="predicted"/>
<dbReference type="NCBIfam" id="NF033516">
    <property type="entry name" value="transpos_IS3"/>
    <property type="match status" value="1"/>
</dbReference>
<dbReference type="InterPro" id="IPR048020">
    <property type="entry name" value="Transpos_IS3"/>
</dbReference>
<dbReference type="Proteomes" id="UP000003561">
    <property type="component" value="Unassembled WGS sequence"/>
</dbReference>
<reference evidence="3 4" key="1">
    <citation type="submission" date="2009-02" db="EMBL/GenBank/DDBJ databases">
        <authorList>
            <person name="Fulton L."/>
            <person name="Clifton S."/>
            <person name="Fulton B."/>
            <person name="Xu J."/>
            <person name="Minx P."/>
            <person name="Pepin K.H."/>
            <person name="Johnson M."/>
            <person name="Bhonagiri V."/>
            <person name="Nash W.E."/>
            <person name="Mardis E.R."/>
            <person name="Wilson R.K."/>
        </authorList>
    </citation>
    <scope>NUCLEOTIDE SEQUENCE [LARGE SCALE GENOMIC DNA]</scope>
    <source>
        <strain evidence="3 4">DSM 16841</strain>
    </source>
</reference>
<protein>
    <submittedName>
        <fullName evidence="3">Integrase core domain protein</fullName>
    </submittedName>
</protein>
<dbReference type="InterPro" id="IPR001584">
    <property type="entry name" value="Integrase_cat-core"/>
</dbReference>
<dbReference type="EMBL" id="ACFY01000092">
    <property type="protein sequence ID" value="EEG93815.1"/>
    <property type="molecule type" value="Genomic_DNA"/>
</dbReference>
<dbReference type="PANTHER" id="PTHR46889">
    <property type="entry name" value="TRANSPOSASE INSF FOR INSERTION SEQUENCE IS3B-RELATED"/>
    <property type="match status" value="1"/>
</dbReference>
<reference evidence="3 4" key="2">
    <citation type="submission" date="2009-03" db="EMBL/GenBank/DDBJ databases">
        <title>Draft genome sequence of Roseburia inulinivorans (DSM 16841).</title>
        <authorList>
            <person name="Sudarsanam P."/>
            <person name="Ley R."/>
            <person name="Guruge J."/>
            <person name="Turnbaugh P.J."/>
            <person name="Mahowald M."/>
            <person name="Liep D."/>
            <person name="Gordon J."/>
        </authorList>
    </citation>
    <scope>NUCLEOTIDE SEQUENCE [LARGE SCALE GENOMIC DNA]</scope>
    <source>
        <strain evidence="3 4">DSM 16841</strain>
    </source>
</reference>
<dbReference type="PANTHER" id="PTHR46889:SF5">
    <property type="entry name" value="INTEGRASE PROTEIN"/>
    <property type="match status" value="1"/>
</dbReference>
<evidence type="ECO:0000256" key="1">
    <source>
        <dbReference type="ARBA" id="ARBA00002286"/>
    </source>
</evidence>
<feature type="non-terminal residue" evidence="3">
    <location>
        <position position="294"/>
    </location>
</feature>
<dbReference type="RefSeq" id="WP_007886407.1">
    <property type="nucleotide sequence ID" value="NZ_ACFY01000092.1"/>
</dbReference>
<name>C0FUB4_9FIRM</name>
<dbReference type="SUPFAM" id="SSF53098">
    <property type="entry name" value="Ribonuclease H-like"/>
    <property type="match status" value="1"/>
</dbReference>
<dbReference type="GO" id="GO:0003676">
    <property type="term" value="F:nucleic acid binding"/>
    <property type="evidence" value="ECO:0007669"/>
    <property type="project" value="InterPro"/>
</dbReference>
<gene>
    <name evidence="3" type="ORF">ROSEINA2194_02335</name>
</gene>
<dbReference type="Pfam" id="PF00665">
    <property type="entry name" value="rve"/>
    <property type="match status" value="1"/>
</dbReference>
<dbReference type="PROSITE" id="PS50994">
    <property type="entry name" value="INTEGRASE"/>
    <property type="match status" value="1"/>
</dbReference>
<comment type="function">
    <text evidence="1">Involved in the transposition of the insertion sequence.</text>
</comment>
<dbReference type="Gene3D" id="3.30.420.10">
    <property type="entry name" value="Ribonuclease H-like superfamily/Ribonuclease H"/>
    <property type="match status" value="1"/>
</dbReference>
<accession>C0FUB4</accession>